<dbReference type="InterPro" id="IPR008012">
    <property type="entry name" value="Ump1"/>
</dbReference>
<organism evidence="3 4">
    <name type="scientific">Trichoderma lentiforme</name>
    <dbReference type="NCBI Taxonomy" id="1567552"/>
    <lineage>
        <taxon>Eukaryota</taxon>
        <taxon>Fungi</taxon>
        <taxon>Dikarya</taxon>
        <taxon>Ascomycota</taxon>
        <taxon>Pezizomycotina</taxon>
        <taxon>Sordariomycetes</taxon>
        <taxon>Hypocreomycetidae</taxon>
        <taxon>Hypocreales</taxon>
        <taxon>Hypocreaceae</taxon>
        <taxon>Trichoderma</taxon>
    </lineage>
</organism>
<evidence type="ECO:0000256" key="1">
    <source>
        <dbReference type="ARBA" id="ARBA00023186"/>
    </source>
</evidence>
<evidence type="ECO:0000313" key="3">
    <source>
        <dbReference type="EMBL" id="KAF3072449.1"/>
    </source>
</evidence>
<dbReference type="Pfam" id="PF05348">
    <property type="entry name" value="UMP1"/>
    <property type="match status" value="1"/>
</dbReference>
<dbReference type="PANTHER" id="PTHR12828:SF3">
    <property type="entry name" value="PROTEASOME MATURATION PROTEIN"/>
    <property type="match status" value="1"/>
</dbReference>
<dbReference type="GO" id="GO:0043248">
    <property type="term" value="P:proteasome assembly"/>
    <property type="evidence" value="ECO:0007669"/>
    <property type="project" value="InterPro"/>
</dbReference>
<sequence>MDDKRYVPLLRKRACGDLLSWTRGCLGACQSEGSREASHQLNTTNPTIARPRLSLLFSGLPKFAYLYAAASTRAGLAQHPPLHSSSFKAKASSQTANMSMRIVPASGAPSTFNHTNHSSSAPSAPGIHDTLRHGVGISPFDAAANKPASSHPLEARLKSWEATQEAVRMETLKRTFGIAEPIRRGMELKIVRDGEWRPMALGAGLPSVHEDILKGREDTITWEDVFTGNETRALPGFHDEMEKKVKINH</sequence>
<reference evidence="3 4" key="1">
    <citation type="submission" date="2018-06" db="EMBL/GenBank/DDBJ databases">
        <title>Genome analysis of cellulolytic fungus Trichoderma lentiforme CFAM-422.</title>
        <authorList>
            <person name="Steindorff A.S."/>
            <person name="Formighieri E.F."/>
            <person name="Midorikawa G.E.O."/>
            <person name="Tamietti M.S."/>
            <person name="Ramos E.Z."/>
            <person name="Silva A.S."/>
            <person name="Bon E.P.S."/>
            <person name="Mendes T.D."/>
            <person name="Damaso M.C.T."/>
            <person name="Favaro L.C.L."/>
        </authorList>
    </citation>
    <scope>NUCLEOTIDE SEQUENCE [LARGE SCALE GENOMIC DNA]</scope>
    <source>
        <strain evidence="3 4">CFAM-422</strain>
    </source>
</reference>
<dbReference type="GO" id="GO:0005634">
    <property type="term" value="C:nucleus"/>
    <property type="evidence" value="ECO:0007669"/>
    <property type="project" value="TreeGrafter"/>
</dbReference>
<dbReference type="EMBL" id="QLNT01000008">
    <property type="protein sequence ID" value="KAF3072449.1"/>
    <property type="molecule type" value="Genomic_DNA"/>
</dbReference>
<dbReference type="GO" id="GO:0005737">
    <property type="term" value="C:cytoplasm"/>
    <property type="evidence" value="ECO:0007669"/>
    <property type="project" value="TreeGrafter"/>
</dbReference>
<comment type="similarity">
    <text evidence="2">Belongs to the POMP/UMP1 family.</text>
</comment>
<comment type="caution">
    <text evidence="3">The sequence shown here is derived from an EMBL/GenBank/DDBJ whole genome shotgun (WGS) entry which is preliminary data.</text>
</comment>
<name>A0A9P5CEF1_9HYPO</name>
<gene>
    <name evidence="3" type="ORF">CFAM422_005173</name>
</gene>
<keyword evidence="4" id="KW-1185">Reference proteome</keyword>
<dbReference type="AlphaFoldDB" id="A0A9P5CEF1"/>
<evidence type="ECO:0000313" key="4">
    <source>
        <dbReference type="Proteomes" id="UP000801864"/>
    </source>
</evidence>
<evidence type="ECO:0000256" key="2">
    <source>
        <dbReference type="ARBA" id="ARBA00043974"/>
    </source>
</evidence>
<proteinExistence type="inferred from homology"/>
<dbReference type="PANTHER" id="PTHR12828">
    <property type="entry name" value="PROTEASOME MATURATION PROTEIN UMP1"/>
    <property type="match status" value="1"/>
</dbReference>
<keyword evidence="3" id="KW-0647">Proteasome</keyword>
<dbReference type="GO" id="GO:0000502">
    <property type="term" value="C:proteasome complex"/>
    <property type="evidence" value="ECO:0007669"/>
    <property type="project" value="UniProtKB-KW"/>
</dbReference>
<protein>
    <submittedName>
        <fullName evidence="3">Proteasome maturation factor UMP1</fullName>
    </submittedName>
</protein>
<keyword evidence="1" id="KW-0143">Chaperone</keyword>
<dbReference type="Proteomes" id="UP000801864">
    <property type="component" value="Unassembled WGS sequence"/>
</dbReference>
<accession>A0A9P5CEF1</accession>